<dbReference type="InterPro" id="IPR001341">
    <property type="entry name" value="Asp_kinase"/>
</dbReference>
<keyword evidence="3 9" id="KW-0808">Transferase</keyword>
<dbReference type="UniPathway" id="UPA00050">
    <property type="reaction ID" value="UER00461"/>
</dbReference>
<evidence type="ECO:0000313" key="13">
    <source>
        <dbReference type="EMBL" id="AYD46913.1"/>
    </source>
</evidence>
<evidence type="ECO:0000259" key="11">
    <source>
        <dbReference type="Pfam" id="PF00696"/>
    </source>
</evidence>
<dbReference type="PANTHER" id="PTHR21499">
    <property type="entry name" value="ASPARTATE KINASE"/>
    <property type="match status" value="1"/>
</dbReference>
<dbReference type="PIRSF" id="PIRSF000726">
    <property type="entry name" value="Asp_kin"/>
    <property type="match status" value="1"/>
</dbReference>
<gene>
    <name evidence="13" type="ORF">D6B99_04355</name>
</gene>
<evidence type="ECO:0000256" key="10">
    <source>
        <dbReference type="RuleBase" id="RU004249"/>
    </source>
</evidence>
<reference evidence="13 14" key="1">
    <citation type="submission" date="2018-09" db="EMBL/GenBank/DDBJ databases">
        <title>Arachidicoccus sp. nov., a bacterium isolated from soil.</title>
        <authorList>
            <person name="Weon H.-Y."/>
            <person name="Kwon S.-W."/>
            <person name="Lee S.A."/>
        </authorList>
    </citation>
    <scope>NUCLEOTIDE SEQUENCE [LARGE SCALE GENOMIC DNA]</scope>
    <source>
        <strain evidence="13 14">KIS59-12</strain>
    </source>
</reference>
<sequence>MKVMKFGGTSVGKPERMHQVAELVTKSKESKIVVLSALSGTTNALVMISEELANGKKDKAKQHIDDLEKHYHEFIQNLLKSKTLRQKADAIIKEHFEFLNIILRISFSDALNKDILAQGELMSTKLFSLYLEEIKVDHLLLPALEFMRIDANDEPDLKSIKSSLSALLKKHSDKKIFVTQGYICKNIRGEVDNLKRGGSDYTASLIAAAIEASVCEIWTDIDGMHNNDPRIVNHTEPIEALSFDEAAELAYFGAKILHPTCIWPAQKSHVPVKLLNTMQPDAKGTTIQDKVETKGAKAVAAKDGIIAIKIKSSRMLLAYGFLRKVFEVFEKYRTPIDMITTSEVAISLTIDSTDHLKHIIKELEPFGTVEIDKNQSIISIVGNCVVEQKDVLLKIFKTIHHIPIRMISYGGSRHNISFLIPGKNKNEMLQIINEGVFGM</sequence>
<evidence type="ECO:0000256" key="1">
    <source>
        <dbReference type="ARBA" id="ARBA00004766"/>
    </source>
</evidence>
<protein>
    <recommendedName>
        <fullName evidence="9">Aspartokinase</fullName>
        <ecNumber evidence="9">2.7.2.4</ecNumber>
    </recommendedName>
</protein>
<keyword evidence="6 8" id="KW-0067">ATP-binding</keyword>
<keyword evidence="5 9" id="KW-0418">Kinase</keyword>
<keyword evidence="4 8" id="KW-0547">Nucleotide-binding</keyword>
<evidence type="ECO:0000256" key="6">
    <source>
        <dbReference type="ARBA" id="ARBA00022840"/>
    </source>
</evidence>
<keyword evidence="14" id="KW-1185">Reference proteome</keyword>
<dbReference type="InterPro" id="IPR018042">
    <property type="entry name" value="Aspartate_kinase_CS"/>
</dbReference>
<dbReference type="OrthoDB" id="9799110at2"/>
<dbReference type="UniPathway" id="UPA00034">
    <property type="reaction ID" value="UER00015"/>
</dbReference>
<dbReference type="CDD" id="cd04243">
    <property type="entry name" value="AAK_AK-HSDH-like"/>
    <property type="match status" value="1"/>
</dbReference>
<comment type="similarity">
    <text evidence="2 9">Belongs to the aspartokinase family.</text>
</comment>
<dbReference type="PANTHER" id="PTHR21499:SF59">
    <property type="entry name" value="ASPARTOKINASE"/>
    <property type="match status" value="1"/>
</dbReference>
<dbReference type="GO" id="GO:0009089">
    <property type="term" value="P:lysine biosynthetic process via diaminopimelate"/>
    <property type="evidence" value="ECO:0007669"/>
    <property type="project" value="UniProtKB-UniPathway"/>
</dbReference>
<dbReference type="NCBIfam" id="TIGR00657">
    <property type="entry name" value="asp_kinases"/>
    <property type="match status" value="1"/>
</dbReference>
<evidence type="ECO:0000313" key="14">
    <source>
        <dbReference type="Proteomes" id="UP000266118"/>
    </source>
</evidence>
<organism evidence="13 14">
    <name type="scientific">Arachidicoccus soli</name>
    <dbReference type="NCBI Taxonomy" id="2341117"/>
    <lineage>
        <taxon>Bacteria</taxon>
        <taxon>Pseudomonadati</taxon>
        <taxon>Bacteroidota</taxon>
        <taxon>Chitinophagia</taxon>
        <taxon>Chitinophagales</taxon>
        <taxon>Chitinophagaceae</taxon>
        <taxon>Arachidicoccus</taxon>
    </lineage>
</organism>
<dbReference type="SUPFAM" id="SSF53633">
    <property type="entry name" value="Carbamate kinase-like"/>
    <property type="match status" value="1"/>
</dbReference>
<feature type="binding site" evidence="8">
    <location>
        <position position="120"/>
    </location>
    <ligand>
        <name>substrate</name>
    </ligand>
</feature>
<dbReference type="GO" id="GO:0005829">
    <property type="term" value="C:cytosol"/>
    <property type="evidence" value="ECO:0007669"/>
    <property type="project" value="TreeGrafter"/>
</dbReference>
<dbReference type="Pfam" id="PF00696">
    <property type="entry name" value="AA_kinase"/>
    <property type="match status" value="1"/>
</dbReference>
<evidence type="ECO:0000256" key="8">
    <source>
        <dbReference type="PIRSR" id="PIRSR000726-1"/>
    </source>
</evidence>
<dbReference type="SUPFAM" id="SSF55021">
    <property type="entry name" value="ACT-like"/>
    <property type="match status" value="2"/>
</dbReference>
<dbReference type="UniPathway" id="UPA00051">
    <property type="reaction ID" value="UER00462"/>
</dbReference>
<evidence type="ECO:0000256" key="4">
    <source>
        <dbReference type="ARBA" id="ARBA00022741"/>
    </source>
</evidence>
<comment type="pathway">
    <text evidence="10">Amino-acid biosynthesis; L-threonine biosynthesis; L-threonine from L-aspartate: step 1/5.</text>
</comment>
<dbReference type="InterPro" id="IPR042199">
    <property type="entry name" value="AsparK_Bifunc_asparK/hSer_DH"/>
</dbReference>
<dbReference type="CDD" id="cd04912">
    <property type="entry name" value="ACT_AKiii-LysC-EC-like_1"/>
    <property type="match status" value="1"/>
</dbReference>
<dbReference type="GO" id="GO:0009088">
    <property type="term" value="P:threonine biosynthetic process"/>
    <property type="evidence" value="ECO:0007669"/>
    <property type="project" value="UniProtKB-UniPathway"/>
</dbReference>
<dbReference type="InterPro" id="IPR036393">
    <property type="entry name" value="AceGlu_kinase-like_sf"/>
</dbReference>
<keyword evidence="10" id="KW-0028">Amino-acid biosynthesis</keyword>
<evidence type="ECO:0000256" key="9">
    <source>
        <dbReference type="RuleBase" id="RU003448"/>
    </source>
</evidence>
<dbReference type="Gene3D" id="3.30.70.260">
    <property type="match status" value="2"/>
</dbReference>
<comment type="catalytic activity">
    <reaction evidence="7 9">
        <text>L-aspartate + ATP = 4-phospho-L-aspartate + ADP</text>
        <dbReference type="Rhea" id="RHEA:23776"/>
        <dbReference type="ChEBI" id="CHEBI:29991"/>
        <dbReference type="ChEBI" id="CHEBI:30616"/>
        <dbReference type="ChEBI" id="CHEBI:57535"/>
        <dbReference type="ChEBI" id="CHEBI:456216"/>
        <dbReference type="EC" id="2.7.2.4"/>
    </reaction>
</comment>
<dbReference type="RefSeq" id="WP_119985472.1">
    <property type="nucleotide sequence ID" value="NZ_CP032489.1"/>
</dbReference>
<comment type="pathway">
    <text evidence="10">Amino-acid biosynthesis; L-methionine biosynthesis via de novo pathway; L-homoserine from L-aspartate: step 1/3.</text>
</comment>
<dbReference type="Gene3D" id="3.40.1160.10">
    <property type="entry name" value="Acetylglutamate kinase-like"/>
    <property type="match status" value="1"/>
</dbReference>
<proteinExistence type="inferred from homology"/>
<evidence type="ECO:0000259" key="12">
    <source>
        <dbReference type="Pfam" id="PF22468"/>
    </source>
</evidence>
<dbReference type="Pfam" id="PF22468">
    <property type="entry name" value="ACT_9"/>
    <property type="match status" value="1"/>
</dbReference>
<feature type="binding site" evidence="8">
    <location>
        <begin position="219"/>
        <end position="220"/>
    </location>
    <ligand>
        <name>ATP</name>
        <dbReference type="ChEBI" id="CHEBI:30616"/>
    </ligand>
</feature>
<dbReference type="Proteomes" id="UP000266118">
    <property type="component" value="Chromosome"/>
</dbReference>
<dbReference type="GO" id="GO:0009090">
    <property type="term" value="P:homoserine biosynthetic process"/>
    <property type="evidence" value="ECO:0007669"/>
    <property type="project" value="TreeGrafter"/>
</dbReference>
<dbReference type="InterPro" id="IPR001048">
    <property type="entry name" value="Asp/Glu/Uridylate_kinase"/>
</dbReference>
<feature type="domain" description="Aspartokinase ACT" evidence="12">
    <location>
        <begin position="378"/>
        <end position="434"/>
    </location>
</feature>
<dbReference type="KEGG" id="ark:D6B99_04355"/>
<evidence type="ECO:0000256" key="3">
    <source>
        <dbReference type="ARBA" id="ARBA00022679"/>
    </source>
</evidence>
<dbReference type="GO" id="GO:0004072">
    <property type="term" value="F:aspartate kinase activity"/>
    <property type="evidence" value="ECO:0007669"/>
    <property type="project" value="UniProtKB-EC"/>
</dbReference>
<accession>A0A386HME3</accession>
<dbReference type="PROSITE" id="PS00324">
    <property type="entry name" value="ASPARTOKINASE"/>
    <property type="match status" value="1"/>
</dbReference>
<feature type="binding site" evidence="8">
    <location>
        <position position="230"/>
    </location>
    <ligand>
        <name>ATP</name>
        <dbReference type="ChEBI" id="CHEBI:30616"/>
    </ligand>
</feature>
<dbReference type="InterPro" id="IPR054352">
    <property type="entry name" value="ACT_Aspartokinase"/>
</dbReference>
<evidence type="ECO:0000256" key="5">
    <source>
        <dbReference type="ARBA" id="ARBA00022777"/>
    </source>
</evidence>
<comment type="pathway">
    <text evidence="1 10">Amino-acid biosynthesis; L-lysine biosynthesis via DAP pathway; (S)-tetrahydrodipicolinate from L-aspartate: step 1/4.</text>
</comment>
<evidence type="ECO:0000256" key="2">
    <source>
        <dbReference type="ARBA" id="ARBA00010122"/>
    </source>
</evidence>
<dbReference type="GO" id="GO:0005524">
    <property type="term" value="F:ATP binding"/>
    <property type="evidence" value="ECO:0007669"/>
    <property type="project" value="UniProtKB-KW"/>
</dbReference>
<dbReference type="InterPro" id="IPR045865">
    <property type="entry name" value="ACT-like_dom_sf"/>
</dbReference>
<feature type="binding site" evidence="8">
    <location>
        <position position="42"/>
    </location>
    <ligand>
        <name>substrate</name>
    </ligand>
</feature>
<feature type="binding site" evidence="8">
    <location>
        <begin position="5"/>
        <end position="8"/>
    </location>
    <ligand>
        <name>ATP</name>
        <dbReference type="ChEBI" id="CHEBI:30616"/>
    </ligand>
</feature>
<dbReference type="InterPro" id="IPR005260">
    <property type="entry name" value="Asp_kin_monofn"/>
</dbReference>
<name>A0A386HME3_9BACT</name>
<dbReference type="AlphaFoldDB" id="A0A386HME3"/>
<dbReference type="Gene3D" id="1.20.120.1320">
    <property type="entry name" value="Aspartokinase, catalytic domain"/>
    <property type="match status" value="1"/>
</dbReference>
<feature type="domain" description="Aspartate/glutamate/uridylate kinase" evidence="11">
    <location>
        <begin position="2"/>
        <end position="276"/>
    </location>
</feature>
<dbReference type="EMBL" id="CP032489">
    <property type="protein sequence ID" value="AYD46913.1"/>
    <property type="molecule type" value="Genomic_DNA"/>
</dbReference>
<evidence type="ECO:0000256" key="7">
    <source>
        <dbReference type="ARBA" id="ARBA00047872"/>
    </source>
</evidence>
<dbReference type="EC" id="2.7.2.4" evidence="9"/>